<reference evidence="5 6" key="1">
    <citation type="journal article" date="2018" name="Mol. Biol. Evol.">
        <title>Broad Genomic Sampling Reveals a Smut Pathogenic Ancestry of the Fungal Clade Ustilaginomycotina.</title>
        <authorList>
            <person name="Kijpornyongpan T."/>
            <person name="Mondo S.J."/>
            <person name="Barry K."/>
            <person name="Sandor L."/>
            <person name="Lee J."/>
            <person name="Lipzen A."/>
            <person name="Pangilinan J."/>
            <person name="LaButti K."/>
            <person name="Hainaut M."/>
            <person name="Henrissat B."/>
            <person name="Grigoriev I.V."/>
            <person name="Spatafora J.W."/>
            <person name="Aime M.C."/>
        </authorList>
    </citation>
    <scope>NUCLEOTIDE SEQUENCE [LARGE SCALE GENOMIC DNA]</scope>
    <source>
        <strain evidence="5 6">MCA 4198</strain>
    </source>
</reference>
<feature type="compositionally biased region" description="Low complexity" evidence="3">
    <location>
        <begin position="568"/>
        <end position="579"/>
    </location>
</feature>
<dbReference type="InterPro" id="IPR006073">
    <property type="entry name" value="GTP-bd"/>
</dbReference>
<evidence type="ECO:0000313" key="5">
    <source>
        <dbReference type="EMBL" id="PWN90274.1"/>
    </source>
</evidence>
<dbReference type="GO" id="GO:0005739">
    <property type="term" value="C:mitochondrion"/>
    <property type="evidence" value="ECO:0007669"/>
    <property type="project" value="TreeGrafter"/>
</dbReference>
<feature type="domain" description="G" evidence="4">
    <location>
        <begin position="219"/>
        <end position="328"/>
    </location>
</feature>
<feature type="compositionally biased region" description="Basic and acidic residues" evidence="3">
    <location>
        <begin position="499"/>
        <end position="514"/>
    </location>
</feature>
<dbReference type="InterPro" id="IPR023179">
    <property type="entry name" value="GTP-bd_ortho_bundle_sf"/>
</dbReference>
<feature type="region of interest" description="Disordered" evidence="3">
    <location>
        <begin position="270"/>
        <end position="296"/>
    </location>
</feature>
<organism evidence="5 6">
    <name type="scientific">Acaromyces ingoldii</name>
    <dbReference type="NCBI Taxonomy" id="215250"/>
    <lineage>
        <taxon>Eukaryota</taxon>
        <taxon>Fungi</taxon>
        <taxon>Dikarya</taxon>
        <taxon>Basidiomycota</taxon>
        <taxon>Ustilaginomycotina</taxon>
        <taxon>Exobasidiomycetes</taxon>
        <taxon>Exobasidiales</taxon>
        <taxon>Cryptobasidiaceae</taxon>
        <taxon>Acaromyces</taxon>
    </lineage>
</organism>
<dbReference type="Gene3D" id="1.10.1580.10">
    <property type="match status" value="1"/>
</dbReference>
<dbReference type="OrthoDB" id="269151at2759"/>
<dbReference type="GO" id="GO:0005525">
    <property type="term" value="F:GTP binding"/>
    <property type="evidence" value="ECO:0007669"/>
    <property type="project" value="UniProtKB-KW"/>
</dbReference>
<dbReference type="RefSeq" id="XP_025377472.1">
    <property type="nucleotide sequence ID" value="XM_025519229.1"/>
</dbReference>
<feature type="region of interest" description="Disordered" evidence="3">
    <location>
        <begin position="191"/>
        <end position="210"/>
    </location>
</feature>
<dbReference type="FunCoup" id="A0A316YN85">
    <property type="interactions" value="358"/>
</dbReference>
<keyword evidence="1" id="KW-0547">Nucleotide-binding</keyword>
<dbReference type="SUPFAM" id="SSF52540">
    <property type="entry name" value="P-loop containing nucleoside triphosphate hydrolases"/>
    <property type="match status" value="2"/>
</dbReference>
<dbReference type="AlphaFoldDB" id="A0A316YN85"/>
<evidence type="ECO:0000256" key="1">
    <source>
        <dbReference type="ARBA" id="ARBA00022741"/>
    </source>
</evidence>
<evidence type="ECO:0000256" key="3">
    <source>
        <dbReference type="SAM" id="MobiDB-lite"/>
    </source>
</evidence>
<proteinExistence type="predicted"/>
<dbReference type="GeneID" id="37041145"/>
<dbReference type="Proteomes" id="UP000245768">
    <property type="component" value="Unassembled WGS sequence"/>
</dbReference>
<sequence>MIRARLPLVRQCSRCFSSSPVPFADQSTPGNKKDFEPRRSFNLPSTVPSWYAGHMYRAMRSLPALLARSPPPLIVEVRDARLPLSSINPAFEDLLVSMEKTASAGSMTAGQRSLDHAAEWRRRRLIVYTKRDLIDERLCEPLRKALEETGQGKDVMFIDSRNDRQIRRLLGWIKERAALLASSASAEAPAQGLIPRSSRPKNLSGAFKHTPTPDEGVRLIILGMPNVGKSSLLNALRRVGTGKGKAASTAPEPGHTRKLTGTVRITKQQPTFQLGGDEEEGKEGEDRVGKKASDEPPVYVYDTPGVMVPFLGHGAEGAEKGVKLAVAAGIKSSLFDAIGLADYLLYRLNLQFAWRRHRRQGDADTHHQEALPAYLEHLPLPKEAAQSPTNDITEFLGHLAERAPGTLSKGGQRDLEAAAQFFLDRWRNGKLGKDTGELDLGCWEESLANEMEINTDGRKLGAERREDVEAHIRAVVKAHFDQVEQARKEGVATSLRPARGADRASRRTMERASYDDLLSSSRSEEQDSKEGSLMSKHQAKKRDRARQVAVRNQRLREKGVLVRRQFAAKKASSSPASAPGVAHRRSNRPRRK</sequence>
<dbReference type="Pfam" id="PF01926">
    <property type="entry name" value="MMR_HSR1"/>
    <property type="match status" value="1"/>
</dbReference>
<dbReference type="EMBL" id="KZ819636">
    <property type="protein sequence ID" value="PWN90274.1"/>
    <property type="molecule type" value="Genomic_DNA"/>
</dbReference>
<keyword evidence="6" id="KW-1185">Reference proteome</keyword>
<evidence type="ECO:0000256" key="2">
    <source>
        <dbReference type="ARBA" id="ARBA00023134"/>
    </source>
</evidence>
<dbReference type="PANTHER" id="PTHR45782">
    <property type="entry name" value="MITOCHONDRIAL RIBOSOME-ASSOCIATED GTPASE 1"/>
    <property type="match status" value="1"/>
</dbReference>
<dbReference type="InterPro" id="IPR027417">
    <property type="entry name" value="P-loop_NTPase"/>
</dbReference>
<name>A0A316YN85_9BASI</name>
<keyword evidence="2" id="KW-0342">GTP-binding</keyword>
<feature type="region of interest" description="Disordered" evidence="3">
    <location>
        <begin position="487"/>
        <end position="592"/>
    </location>
</feature>
<feature type="compositionally biased region" description="Basic and acidic residues" evidence="3">
    <location>
        <begin position="284"/>
        <end position="294"/>
    </location>
</feature>
<dbReference type="InParanoid" id="A0A316YN85"/>
<dbReference type="PANTHER" id="PTHR45782:SF4">
    <property type="entry name" value="MITOCHONDRIAL RIBOSOME-ASSOCIATED GTPASE 1"/>
    <property type="match status" value="1"/>
</dbReference>
<protein>
    <recommendedName>
        <fullName evidence="4">G domain-containing protein</fullName>
    </recommendedName>
</protein>
<gene>
    <name evidence="5" type="ORF">FA10DRAFT_240978</name>
</gene>
<evidence type="ECO:0000313" key="6">
    <source>
        <dbReference type="Proteomes" id="UP000245768"/>
    </source>
</evidence>
<dbReference type="STRING" id="215250.A0A316YN85"/>
<dbReference type="GO" id="GO:0003924">
    <property type="term" value="F:GTPase activity"/>
    <property type="evidence" value="ECO:0007669"/>
    <property type="project" value="TreeGrafter"/>
</dbReference>
<dbReference type="Gene3D" id="3.40.50.300">
    <property type="entry name" value="P-loop containing nucleotide triphosphate hydrolases"/>
    <property type="match status" value="1"/>
</dbReference>
<dbReference type="GO" id="GO:0032543">
    <property type="term" value="P:mitochondrial translation"/>
    <property type="evidence" value="ECO:0007669"/>
    <property type="project" value="TreeGrafter"/>
</dbReference>
<feature type="compositionally biased region" description="Basic residues" evidence="3">
    <location>
        <begin position="582"/>
        <end position="592"/>
    </location>
</feature>
<evidence type="ECO:0000259" key="4">
    <source>
        <dbReference type="Pfam" id="PF01926"/>
    </source>
</evidence>
<accession>A0A316YN85</accession>